<feature type="domain" description="Glycosyl transferase family 28 C-terminal" evidence="5">
    <location>
        <begin position="203"/>
        <end position="356"/>
    </location>
</feature>
<accession>A0A2K2FJQ8</accession>
<dbReference type="KEGG" id="cthd:CDO33_19565"/>
<evidence type="ECO:0000313" key="8">
    <source>
        <dbReference type="Proteomes" id="UP000236151"/>
    </source>
</evidence>
<evidence type="ECO:0000256" key="1">
    <source>
        <dbReference type="ARBA" id="ARBA00004370"/>
    </source>
</evidence>
<dbReference type="Pfam" id="PF06925">
    <property type="entry name" value="MGDG_synth"/>
    <property type="match status" value="1"/>
</dbReference>
<comment type="similarity">
    <text evidence="2">Belongs to the glycosyltransferase 28 family.</text>
</comment>
<dbReference type="Gene3D" id="3.40.50.2000">
    <property type="entry name" value="Glycogen Phosphorylase B"/>
    <property type="match status" value="1"/>
</dbReference>
<dbReference type="InterPro" id="IPR009695">
    <property type="entry name" value="Diacylglyc_glucosyltr_N"/>
</dbReference>
<reference evidence="7 8" key="1">
    <citation type="submission" date="2017-06" db="EMBL/GenBank/DDBJ databases">
        <title>Investigating the central metabolism of Clostridium thermosuccinogenes.</title>
        <authorList>
            <person name="Koendjbiharie J.G."/>
            <person name="van Kranenburg R."/>
        </authorList>
    </citation>
    <scope>NUCLEOTIDE SEQUENCE [LARGE SCALE GENOMIC DNA]</scope>
    <source>
        <strain evidence="7 8">DSM 5806</strain>
    </source>
</reference>
<evidence type="ECO:0000313" key="7">
    <source>
        <dbReference type="EMBL" id="PNT99021.1"/>
    </source>
</evidence>
<dbReference type="AlphaFoldDB" id="A0A2K2FJQ8"/>
<dbReference type="InterPro" id="IPR050519">
    <property type="entry name" value="Glycosyltransf_28_UgtP"/>
</dbReference>
<feature type="domain" description="Diacylglycerol glucosyltransferase N-terminal" evidence="6">
    <location>
        <begin position="14"/>
        <end position="179"/>
    </location>
</feature>
<dbReference type="RefSeq" id="WP_103081555.1">
    <property type="nucleotide sequence ID" value="NZ_CP021850.1"/>
</dbReference>
<keyword evidence="8" id="KW-1185">Reference proteome</keyword>
<dbReference type="Proteomes" id="UP000236151">
    <property type="component" value="Unassembled WGS sequence"/>
</dbReference>
<dbReference type="PANTHER" id="PTHR43025:SF3">
    <property type="entry name" value="MONOGALACTOSYLDIACYLGLYCEROL SYNTHASE 1, CHLOROPLASTIC"/>
    <property type="match status" value="1"/>
</dbReference>
<keyword evidence="4 7" id="KW-0808">Transferase</keyword>
<evidence type="ECO:0000259" key="5">
    <source>
        <dbReference type="Pfam" id="PF04101"/>
    </source>
</evidence>
<dbReference type="EMBL" id="NIOJ01000022">
    <property type="protein sequence ID" value="PNT99021.1"/>
    <property type="molecule type" value="Genomic_DNA"/>
</dbReference>
<gene>
    <name evidence="7" type="ORF">CDQ84_09770</name>
</gene>
<dbReference type="PANTHER" id="PTHR43025">
    <property type="entry name" value="MONOGALACTOSYLDIACYLGLYCEROL SYNTHASE"/>
    <property type="match status" value="1"/>
</dbReference>
<dbReference type="GO" id="GO:0009247">
    <property type="term" value="P:glycolipid biosynthetic process"/>
    <property type="evidence" value="ECO:0007669"/>
    <property type="project" value="InterPro"/>
</dbReference>
<evidence type="ECO:0000259" key="6">
    <source>
        <dbReference type="Pfam" id="PF06925"/>
    </source>
</evidence>
<dbReference type="GO" id="GO:0016020">
    <property type="term" value="C:membrane"/>
    <property type="evidence" value="ECO:0007669"/>
    <property type="project" value="UniProtKB-SubCell"/>
</dbReference>
<organism evidence="7 8">
    <name type="scientific">Clostridium thermosuccinogenes</name>
    <dbReference type="NCBI Taxonomy" id="84032"/>
    <lineage>
        <taxon>Bacteria</taxon>
        <taxon>Bacillati</taxon>
        <taxon>Bacillota</taxon>
        <taxon>Clostridia</taxon>
        <taxon>Eubacteriales</taxon>
        <taxon>Clostridiaceae</taxon>
        <taxon>Clostridium</taxon>
    </lineage>
</organism>
<comment type="caution">
    <text evidence="7">The sequence shown here is derived from an EMBL/GenBank/DDBJ whole genome shotgun (WGS) entry which is preliminary data.</text>
</comment>
<dbReference type="SUPFAM" id="SSF53756">
    <property type="entry name" value="UDP-Glycosyltransferase/glycogen phosphorylase"/>
    <property type="match status" value="1"/>
</dbReference>
<dbReference type="GO" id="GO:0016758">
    <property type="term" value="F:hexosyltransferase activity"/>
    <property type="evidence" value="ECO:0007669"/>
    <property type="project" value="InterPro"/>
</dbReference>
<sequence length="376" mass="41534">MDVLFLSVSTGGGHLKAAEAIKNVVEEKYPGSRTLIVDTLDYINPAVNKLIVGGYLGLLKSTPRVYGKLYDLAESKEGLHELYTAANTLLAIKLGRLIDDFMPSIIICTHIFPLRMLSCLKRRGKAKMPVVAVITDYVSHSLWVHNNINAYIVPNDQVKNEMIMRGIPAELIYPCGIPIDKRFARKKNRDSLLRELGLEDRFTVLIMGGSLGLGKLYSVFDALLNSSRDIQIIAITGYNEKLKKQLESISSMSDKKIRIFSYTDKISDLMDISDLIITKPGGMTSAEALAKGLPMLITSVIPGQEERNARFLVNNGAAVKISDHSSINSVLDNIIANPSCIESMRKRAYKLAKPNSAEDIAALLEELSQKYMAEAN</sequence>
<dbReference type="OrthoDB" id="9815663at2"/>
<proteinExistence type="inferred from homology"/>
<evidence type="ECO:0000256" key="2">
    <source>
        <dbReference type="ARBA" id="ARBA00006962"/>
    </source>
</evidence>
<name>A0A2K2FJQ8_9CLOT</name>
<dbReference type="InterPro" id="IPR007235">
    <property type="entry name" value="Glyco_trans_28_C"/>
</dbReference>
<evidence type="ECO:0000256" key="4">
    <source>
        <dbReference type="ARBA" id="ARBA00022679"/>
    </source>
</evidence>
<comment type="subcellular location">
    <subcellularLocation>
        <location evidence="1">Membrane</location>
    </subcellularLocation>
</comment>
<dbReference type="Pfam" id="PF04101">
    <property type="entry name" value="Glyco_tran_28_C"/>
    <property type="match status" value="1"/>
</dbReference>
<evidence type="ECO:0000256" key="3">
    <source>
        <dbReference type="ARBA" id="ARBA00022676"/>
    </source>
</evidence>
<keyword evidence="3" id="KW-0328">Glycosyltransferase</keyword>
<protein>
    <submittedName>
        <fullName evidence="7">UDP-N-acetylglucosamine--LPS N-acetylglucosamine transferase</fullName>
    </submittedName>
</protein>